<dbReference type="InterPro" id="IPR036322">
    <property type="entry name" value="WD40_repeat_dom_sf"/>
</dbReference>
<dbReference type="InterPro" id="IPR024790">
    <property type="entry name" value="APC4_long_dom"/>
</dbReference>
<evidence type="ECO:0000256" key="5">
    <source>
        <dbReference type="ARBA" id="ARBA00023306"/>
    </source>
</evidence>
<dbReference type="GO" id="GO:0051301">
    <property type="term" value="P:cell division"/>
    <property type="evidence" value="ECO:0007669"/>
    <property type="project" value="UniProtKB-KW"/>
</dbReference>
<sequence>MDTLNLRLAEEKNFHSEILLFSFNPEHDIIVVCSANGDVIAYQAYIRKVWALGTRNQRKKPVSLAWRPDGQVLAVTFSNRSLVLASVQDGHSLLTETLPFEIRSCNWIERQQDENNHNEFESIPIDDYLPVLVDLPSINRARKHVIDPPDDLFSLDKQTKLNILILFGTNDILLRAFGLWPLLLINRTSLPTDQSLLSVTMSSSLDTLCLLTKCDLSVNYSLFECTSFLSDYHHDYFHLTRSLCRIKSLILFNDKILTTLTELTTKCFSDFQSRVNTFCETIQQQEIKQWTFQCELMSLLATGNCSEHMQQNFFGNIFDYGYAKKLVTSFDETRIKSKELIVMFGRTIEHIFGYLVEIKGLQQWYGKFDQIEFDTNILQSCLSNAGSLLLKINEYTDFIHEMSDVYTFFLRWLGFVAHQLHTSKHNTSTHHDEQIECTEADWDHLIEFIDSYCSFDEPVLDIFSMYLKSENLPESLTRNSAYRKLFDHSSNNTNNNKHTVFSPKPRRSLLGAYQDLKQSITKAFEVRTQNSNIQTNKALPLLASIPIDQQSSSTIEFDHRRSQHAISYIVQQNSLQFHLINYTSTYDYLQ</sequence>
<reference evidence="8" key="1">
    <citation type="submission" date="2021-02" db="EMBL/GenBank/DDBJ databases">
        <authorList>
            <person name="Nowell W R."/>
        </authorList>
    </citation>
    <scope>NUCLEOTIDE SEQUENCE</scope>
</reference>
<keyword evidence="5" id="KW-0131">Cell cycle</keyword>
<feature type="domain" description="Anaphase-promoting complex subunit 4 long" evidence="7">
    <location>
        <begin position="226"/>
        <end position="421"/>
    </location>
</feature>
<evidence type="ECO:0000256" key="1">
    <source>
        <dbReference type="ARBA" id="ARBA00016067"/>
    </source>
</evidence>
<dbReference type="PANTHER" id="PTHR13260">
    <property type="entry name" value="ANAPHASE PROMOTING COMPLEX SUBUNIT 4 APC4"/>
    <property type="match status" value="1"/>
</dbReference>
<dbReference type="GO" id="GO:0005680">
    <property type="term" value="C:anaphase-promoting complex"/>
    <property type="evidence" value="ECO:0007669"/>
    <property type="project" value="InterPro"/>
</dbReference>
<evidence type="ECO:0000256" key="4">
    <source>
        <dbReference type="ARBA" id="ARBA00022786"/>
    </source>
</evidence>
<dbReference type="EMBL" id="CAJNOE010001123">
    <property type="protein sequence ID" value="CAF1389918.1"/>
    <property type="molecule type" value="Genomic_DNA"/>
</dbReference>
<keyword evidence="2" id="KW-0132">Cell division</keyword>
<keyword evidence="3" id="KW-0498">Mitosis</keyword>
<accession>A0A815K289</accession>
<proteinExistence type="predicted"/>
<evidence type="ECO:0000259" key="7">
    <source>
        <dbReference type="Pfam" id="PF12896"/>
    </source>
</evidence>
<dbReference type="Proteomes" id="UP000663860">
    <property type="component" value="Unassembled WGS sequence"/>
</dbReference>
<dbReference type="InterPro" id="IPR024977">
    <property type="entry name" value="Apc4-like_WD40_dom"/>
</dbReference>
<evidence type="ECO:0000313" key="8">
    <source>
        <dbReference type="EMBL" id="CAF1389918.1"/>
    </source>
</evidence>
<evidence type="ECO:0000256" key="3">
    <source>
        <dbReference type="ARBA" id="ARBA00022776"/>
    </source>
</evidence>
<dbReference type="Pfam" id="PF12896">
    <property type="entry name" value="ANAPC4"/>
    <property type="match status" value="1"/>
</dbReference>
<dbReference type="PANTHER" id="PTHR13260:SF0">
    <property type="entry name" value="ANAPHASE-PROMOTING COMPLEX SUBUNIT 4"/>
    <property type="match status" value="1"/>
</dbReference>
<dbReference type="InterPro" id="IPR024789">
    <property type="entry name" value="APC4"/>
</dbReference>
<dbReference type="GO" id="GO:0034399">
    <property type="term" value="C:nuclear periphery"/>
    <property type="evidence" value="ECO:0007669"/>
    <property type="project" value="TreeGrafter"/>
</dbReference>
<gene>
    <name evidence="8" type="ORF">IZO911_LOCUS38895</name>
</gene>
<dbReference type="GO" id="GO:0070979">
    <property type="term" value="P:protein K11-linked ubiquitination"/>
    <property type="evidence" value="ECO:0007669"/>
    <property type="project" value="TreeGrafter"/>
</dbReference>
<dbReference type="Pfam" id="PF12894">
    <property type="entry name" value="ANAPC4_WD40"/>
    <property type="match status" value="1"/>
</dbReference>
<keyword evidence="4" id="KW-0833">Ubl conjugation pathway</keyword>
<evidence type="ECO:0000256" key="2">
    <source>
        <dbReference type="ARBA" id="ARBA00022618"/>
    </source>
</evidence>
<comment type="caution">
    <text evidence="8">The sequence shown here is derived from an EMBL/GenBank/DDBJ whole genome shotgun (WGS) entry which is preliminary data.</text>
</comment>
<evidence type="ECO:0000259" key="6">
    <source>
        <dbReference type="Pfam" id="PF12894"/>
    </source>
</evidence>
<feature type="domain" description="Anaphase-promoting complex subunit 4-like WD40" evidence="6">
    <location>
        <begin position="22"/>
        <end position="98"/>
    </location>
</feature>
<protein>
    <recommendedName>
        <fullName evidence="1">Anaphase-promoting complex subunit 4</fullName>
    </recommendedName>
</protein>
<evidence type="ECO:0000313" key="9">
    <source>
        <dbReference type="Proteomes" id="UP000663860"/>
    </source>
</evidence>
<dbReference type="AlphaFoldDB" id="A0A815K289"/>
<organism evidence="8 9">
    <name type="scientific">Adineta steineri</name>
    <dbReference type="NCBI Taxonomy" id="433720"/>
    <lineage>
        <taxon>Eukaryota</taxon>
        <taxon>Metazoa</taxon>
        <taxon>Spiralia</taxon>
        <taxon>Gnathifera</taxon>
        <taxon>Rotifera</taxon>
        <taxon>Eurotatoria</taxon>
        <taxon>Bdelloidea</taxon>
        <taxon>Adinetida</taxon>
        <taxon>Adinetidae</taxon>
        <taxon>Adineta</taxon>
    </lineage>
</organism>
<dbReference type="GO" id="GO:0031145">
    <property type="term" value="P:anaphase-promoting complex-dependent catabolic process"/>
    <property type="evidence" value="ECO:0007669"/>
    <property type="project" value="InterPro"/>
</dbReference>
<name>A0A815K289_9BILA</name>
<dbReference type="SUPFAM" id="SSF50978">
    <property type="entry name" value="WD40 repeat-like"/>
    <property type="match status" value="1"/>
</dbReference>